<protein>
    <submittedName>
        <fullName evidence="3">Uncharacterized protein</fullName>
    </submittedName>
</protein>
<keyword evidence="4" id="KW-1185">Reference proteome</keyword>
<keyword evidence="1" id="KW-0175">Coiled coil</keyword>
<feature type="region of interest" description="Disordered" evidence="2">
    <location>
        <begin position="264"/>
        <end position="295"/>
    </location>
</feature>
<dbReference type="OrthoDB" id="2421456at2759"/>
<accession>A0A367K8E5</accession>
<evidence type="ECO:0000256" key="2">
    <source>
        <dbReference type="SAM" id="MobiDB-lite"/>
    </source>
</evidence>
<feature type="coiled-coil region" evidence="1">
    <location>
        <begin position="15"/>
        <end position="42"/>
    </location>
</feature>
<evidence type="ECO:0000313" key="4">
    <source>
        <dbReference type="Proteomes" id="UP000252139"/>
    </source>
</evidence>
<sequence length="642" mass="73802">TMESKGPPEDERRQIRKLEMELANLQHDHQETLKEFDELLLRYQEALDHADALQSVHGDNVDLKHSPTENKEILVLRDKVKYLERELALKSRQDNNEASTEAEPTSNKQETSGLLQQDESIVQNFSELQRRFEHLKMEAQLHSINIANQQTIEADIFNQDITMEELYEKYELQMASYRQEIKNAARLLKEVKKIKTREMRSSMQQFSANDDAYTNNGIPSISFEHRVLLRNITNLEKQMSEQNEKLKTEAKKFSSEIMEIILKKDSTSNEHSNIPTSSTSLSSSSPSAEDTVLSEEDIPEKQTNQILVLKQHEEARSALQTRLFIAKQDLMCHKSIISVLENKLRNVEITVALFKKRTENNVLSVDDVEMEELMLKMDAMKLQLEGSEKMESKSISDQQQDIRASLMDKIGFQQSFETKDHEKVKAILNEYRDNTKDIIDSRVDLLLLAKSKPVPERNALLAIEALSSVFVLRKSPNSSLHPSLNPAPLSKDEWKWDNTSSVKCLQLQSKGIRMNKAILTYLLNLPFNEADGDRVFTVRIDWAAKPVSTLMMPSYFDELLSFEETLNYLYAWCNHHLCLKEIMLPALRKCKQEVSFSSVLETPISADDGSSPNIYLTQSRCRRNQASATTDPDLEDLNNDEQ</sequence>
<feature type="coiled-coil region" evidence="1">
    <location>
        <begin position="167"/>
        <end position="194"/>
    </location>
</feature>
<feature type="compositionally biased region" description="Polar residues" evidence="2">
    <location>
        <begin position="96"/>
        <end position="116"/>
    </location>
</feature>
<dbReference type="EMBL" id="PJQL01000197">
    <property type="protein sequence ID" value="RCH98430.1"/>
    <property type="molecule type" value="Genomic_DNA"/>
</dbReference>
<organism evidence="3 4">
    <name type="scientific">Rhizopus azygosporus</name>
    <name type="common">Rhizopus microsporus var. azygosporus</name>
    <dbReference type="NCBI Taxonomy" id="86630"/>
    <lineage>
        <taxon>Eukaryota</taxon>
        <taxon>Fungi</taxon>
        <taxon>Fungi incertae sedis</taxon>
        <taxon>Mucoromycota</taxon>
        <taxon>Mucoromycotina</taxon>
        <taxon>Mucoromycetes</taxon>
        <taxon>Mucorales</taxon>
        <taxon>Mucorineae</taxon>
        <taxon>Rhizopodaceae</taxon>
        <taxon>Rhizopus</taxon>
    </lineage>
</organism>
<gene>
    <name evidence="3" type="ORF">CU097_000352</name>
</gene>
<evidence type="ECO:0000256" key="1">
    <source>
        <dbReference type="SAM" id="Coils"/>
    </source>
</evidence>
<dbReference type="Proteomes" id="UP000252139">
    <property type="component" value="Unassembled WGS sequence"/>
</dbReference>
<reference evidence="3 4" key="1">
    <citation type="journal article" date="2018" name="G3 (Bethesda)">
        <title>Phylogenetic and Phylogenomic Definition of Rhizopus Species.</title>
        <authorList>
            <person name="Gryganskyi A.P."/>
            <person name="Golan J."/>
            <person name="Dolatabadi S."/>
            <person name="Mondo S."/>
            <person name="Robb S."/>
            <person name="Idnurm A."/>
            <person name="Muszewska A."/>
            <person name="Steczkiewicz K."/>
            <person name="Masonjones S."/>
            <person name="Liao H.L."/>
            <person name="Gajdeczka M.T."/>
            <person name="Anike F."/>
            <person name="Vuek A."/>
            <person name="Anishchenko I.M."/>
            <person name="Voigt K."/>
            <person name="de Hoog G.S."/>
            <person name="Smith M.E."/>
            <person name="Heitman J."/>
            <person name="Vilgalys R."/>
            <person name="Stajich J.E."/>
        </authorList>
    </citation>
    <scope>NUCLEOTIDE SEQUENCE [LARGE SCALE GENOMIC DNA]</scope>
    <source>
        <strain evidence="3 4">CBS 357.93</strain>
    </source>
</reference>
<name>A0A367K8E5_RHIAZ</name>
<feature type="compositionally biased region" description="Low complexity" evidence="2">
    <location>
        <begin position="275"/>
        <end position="287"/>
    </location>
</feature>
<proteinExistence type="predicted"/>
<comment type="caution">
    <text evidence="3">The sequence shown here is derived from an EMBL/GenBank/DDBJ whole genome shotgun (WGS) entry which is preliminary data.</text>
</comment>
<dbReference type="STRING" id="86630.A0A367K8E5"/>
<feature type="region of interest" description="Disordered" evidence="2">
    <location>
        <begin position="91"/>
        <end position="116"/>
    </location>
</feature>
<dbReference type="AlphaFoldDB" id="A0A367K8E5"/>
<feature type="coiled-coil region" evidence="1">
    <location>
        <begin position="225"/>
        <end position="256"/>
    </location>
</feature>
<evidence type="ECO:0000313" key="3">
    <source>
        <dbReference type="EMBL" id="RCH98430.1"/>
    </source>
</evidence>
<feature type="non-terminal residue" evidence="3">
    <location>
        <position position="1"/>
    </location>
</feature>